<dbReference type="AlphaFoldDB" id="E6WVA9"/>
<protein>
    <recommendedName>
        <fullName evidence="5">Secreted protein</fullName>
    </recommendedName>
</protein>
<feature type="compositionally biased region" description="Low complexity" evidence="1">
    <location>
        <begin position="110"/>
        <end position="130"/>
    </location>
</feature>
<evidence type="ECO:0008006" key="5">
    <source>
        <dbReference type="Google" id="ProtNLM"/>
    </source>
</evidence>
<dbReference type="RefSeq" id="WP_013535935.1">
    <property type="nucleotide sequence ID" value="NC_014924.1"/>
</dbReference>
<dbReference type="KEGG" id="psu:Psesu_2274"/>
<evidence type="ECO:0000256" key="2">
    <source>
        <dbReference type="SAM" id="SignalP"/>
    </source>
</evidence>
<feature type="signal peptide" evidence="2">
    <location>
        <begin position="1"/>
        <end position="21"/>
    </location>
</feature>
<evidence type="ECO:0000313" key="3">
    <source>
        <dbReference type="EMBL" id="ADV28108.1"/>
    </source>
</evidence>
<evidence type="ECO:0000256" key="1">
    <source>
        <dbReference type="SAM" id="MobiDB-lite"/>
    </source>
</evidence>
<proteinExistence type="predicted"/>
<gene>
    <name evidence="3" type="ordered locus">Psesu_2274</name>
</gene>
<keyword evidence="2" id="KW-0732">Signal</keyword>
<organism evidence="3 4">
    <name type="scientific">Pseudoxanthomonas suwonensis (strain 11-1)</name>
    <dbReference type="NCBI Taxonomy" id="743721"/>
    <lineage>
        <taxon>Bacteria</taxon>
        <taxon>Pseudomonadati</taxon>
        <taxon>Pseudomonadota</taxon>
        <taxon>Gammaproteobacteria</taxon>
        <taxon>Lysobacterales</taxon>
        <taxon>Lysobacteraceae</taxon>
        <taxon>Pseudoxanthomonas</taxon>
    </lineage>
</organism>
<feature type="compositionally biased region" description="Low complexity" evidence="1">
    <location>
        <begin position="44"/>
        <end position="57"/>
    </location>
</feature>
<dbReference type="Proteomes" id="UP000008632">
    <property type="component" value="Chromosome"/>
</dbReference>
<sequence length="130" mass="12889">MRNLIAVGLLGFTLLPLAAMANDCAPQAASGTAPAAELASGNSQLGAPAAGLAGQAGCTPAPADATAYKPATEHDNTPWRFDMSQGGKRMTADEFDAWMKARGVRVARGAPAPAAAAAPATEAAAAPSKD</sequence>
<dbReference type="OrthoDB" id="5966769at2"/>
<evidence type="ECO:0000313" key="4">
    <source>
        <dbReference type="Proteomes" id="UP000008632"/>
    </source>
</evidence>
<name>E6WVA9_PSEUU</name>
<dbReference type="EMBL" id="CP002446">
    <property type="protein sequence ID" value="ADV28108.1"/>
    <property type="molecule type" value="Genomic_DNA"/>
</dbReference>
<feature type="chain" id="PRO_5003214586" description="Secreted protein" evidence="2">
    <location>
        <begin position="22"/>
        <end position="130"/>
    </location>
</feature>
<accession>E6WVA9</accession>
<keyword evidence="4" id="KW-1185">Reference proteome</keyword>
<dbReference type="STRING" id="743721.Psesu_2274"/>
<feature type="region of interest" description="Disordered" evidence="1">
    <location>
        <begin position="109"/>
        <end position="130"/>
    </location>
</feature>
<dbReference type="HOGENOM" id="CLU_111605_0_0_6"/>
<feature type="region of interest" description="Disordered" evidence="1">
    <location>
        <begin position="29"/>
        <end position="87"/>
    </location>
</feature>
<reference evidence="3 4" key="1">
    <citation type="submission" date="2011-01" db="EMBL/GenBank/DDBJ databases">
        <title>Complete sequence of Pseudoxanthomonas suwonensis 11-1.</title>
        <authorList>
            <consortium name="US DOE Joint Genome Institute"/>
            <person name="Lucas S."/>
            <person name="Copeland A."/>
            <person name="Lapidus A."/>
            <person name="Cheng J.-F."/>
            <person name="Goodwin L."/>
            <person name="Pitluck S."/>
            <person name="Teshima H."/>
            <person name="Detter J.C."/>
            <person name="Han C."/>
            <person name="Tapia R."/>
            <person name="Land M."/>
            <person name="Hauser L."/>
            <person name="Kyrpides N."/>
            <person name="Ivanova N."/>
            <person name="Ovchinnikova G."/>
            <person name="Siebers A.K."/>
            <person name="Allgaier M."/>
            <person name="Thelen M.P."/>
            <person name="Hugenholtz P."/>
            <person name="Gladden J."/>
            <person name="Woyke T."/>
        </authorList>
    </citation>
    <scope>NUCLEOTIDE SEQUENCE [LARGE SCALE GENOMIC DNA]</scope>
    <source>
        <strain evidence="4">11-1</strain>
    </source>
</reference>